<dbReference type="InterPro" id="IPR051167">
    <property type="entry name" value="Prolyl_oligopep/macrocyclase"/>
</dbReference>
<dbReference type="EMBL" id="SACM01000005">
    <property type="protein sequence ID" value="RVT82958.1"/>
    <property type="molecule type" value="Genomic_DNA"/>
</dbReference>
<dbReference type="Proteomes" id="UP000288587">
    <property type="component" value="Unassembled WGS sequence"/>
</dbReference>
<dbReference type="OrthoDB" id="9801421at2"/>
<keyword evidence="8" id="KW-1185">Reference proteome</keyword>
<sequence>MNKTLLTAALMTLGAAHAQTPAATDPYLWLEDVTGDKALAWVRERNAETEAVLKAQPGFDALRAELLEGLNARDRIPRFTRMGDHIYNLWTDAKNKRGLWRRTTLAEYAKPDPVWEPVLDLDALGAAEKESWVFNGAACLAPEYKRCLLQLSRGGADATVAREFDTQAKAFVKDGFTLPEAKQQLDWQDENHVLVGTDFGPGSLTDSGYARIVKLWKRGTPLTAAKTLFEGDKKDTYVFASAQGVGKDQTVIVQRALDFYRFDRYLVKGDKLVKLALPADAQFQRWDQRLLVELRSDWKEGGTTHKAGSLLVGSWPDFLAGKATWRTLFTPTATRSLAGFTTTQHHVVLNVSDNVASKLEEWDFSGKGAPQRREVKAPFPGNLSVASLRDPDLAQDSLADRYLVNYADFLTPDTLYLAQAGSDERLRLKSRQTWFDSTGMRVEQQFATSKDGTKVPYFVIYPKGATNNGKNPTLLYGYGGFDVSMTPRYSASWGRGWLQRGGVLVMSNIRGGGEFGPSWHKSAIRENKQRSYDDFIAIAEDLIKKGITTPKQLGIMGGSNGGLLMGAVTVQRPDLFNAVVCQVPLLDMQRYHKLLAGASWMAEYGNPDVPGDWAFISKYSPYQNVKAGVKMPRMLINTSTRDDRVHPGHARKMAARMIEQGHAPLYWENIEGGHGGAADNEQRAVWQAIEYAYLWMQLGGQGAQR</sequence>
<dbReference type="SUPFAM" id="SSF50993">
    <property type="entry name" value="Peptidase/esterase 'gauge' domain"/>
    <property type="match status" value="1"/>
</dbReference>
<evidence type="ECO:0000256" key="3">
    <source>
        <dbReference type="ARBA" id="ARBA00022825"/>
    </source>
</evidence>
<dbReference type="InterPro" id="IPR001375">
    <property type="entry name" value="Peptidase_S9_cat"/>
</dbReference>
<feature type="domain" description="Peptidase S9 prolyl oligopeptidase catalytic" evidence="5">
    <location>
        <begin position="492"/>
        <end position="700"/>
    </location>
</feature>
<feature type="chain" id="PRO_5018589413" evidence="4">
    <location>
        <begin position="19"/>
        <end position="705"/>
    </location>
</feature>
<accession>A0A3S2XRK6</accession>
<proteinExistence type="predicted"/>
<dbReference type="PRINTS" id="PR00862">
    <property type="entry name" value="PROLIGOPTASE"/>
</dbReference>
<comment type="caution">
    <text evidence="7">The sequence shown here is derived from an EMBL/GenBank/DDBJ whole genome shotgun (WGS) entry which is preliminary data.</text>
</comment>
<dbReference type="PANTHER" id="PTHR42881">
    <property type="entry name" value="PROLYL ENDOPEPTIDASE"/>
    <property type="match status" value="1"/>
</dbReference>
<keyword evidence="1" id="KW-0645">Protease</keyword>
<evidence type="ECO:0000256" key="4">
    <source>
        <dbReference type="SAM" id="SignalP"/>
    </source>
</evidence>
<reference evidence="7 8" key="1">
    <citation type="submission" date="2019-01" db="EMBL/GenBank/DDBJ databases">
        <authorList>
            <person name="Chen W.-M."/>
        </authorList>
    </citation>
    <scope>NUCLEOTIDE SEQUENCE [LARGE SCALE GENOMIC DNA]</scope>
    <source>
        <strain evidence="7 8">CCP-18</strain>
    </source>
</reference>
<feature type="domain" description="Peptidase S9A N-terminal" evidence="6">
    <location>
        <begin position="22"/>
        <end position="429"/>
    </location>
</feature>
<dbReference type="GO" id="GO:0005829">
    <property type="term" value="C:cytosol"/>
    <property type="evidence" value="ECO:0007669"/>
    <property type="project" value="TreeGrafter"/>
</dbReference>
<organism evidence="7 8">
    <name type="scientific">Inhella crocodyli</name>
    <dbReference type="NCBI Taxonomy" id="2499851"/>
    <lineage>
        <taxon>Bacteria</taxon>
        <taxon>Pseudomonadati</taxon>
        <taxon>Pseudomonadota</taxon>
        <taxon>Betaproteobacteria</taxon>
        <taxon>Burkholderiales</taxon>
        <taxon>Sphaerotilaceae</taxon>
        <taxon>Inhella</taxon>
    </lineage>
</organism>
<dbReference type="Gene3D" id="2.130.10.120">
    <property type="entry name" value="Prolyl oligopeptidase, N-terminal domain"/>
    <property type="match status" value="1"/>
</dbReference>
<dbReference type="InterPro" id="IPR029058">
    <property type="entry name" value="AB_hydrolase_fold"/>
</dbReference>
<keyword evidence="2" id="KW-0378">Hydrolase</keyword>
<dbReference type="GO" id="GO:0070012">
    <property type="term" value="F:oligopeptidase activity"/>
    <property type="evidence" value="ECO:0007669"/>
    <property type="project" value="TreeGrafter"/>
</dbReference>
<dbReference type="AlphaFoldDB" id="A0A3S2XRK6"/>
<feature type="signal peptide" evidence="4">
    <location>
        <begin position="1"/>
        <end position="18"/>
    </location>
</feature>
<dbReference type="InterPro" id="IPR023302">
    <property type="entry name" value="Pept_S9A_N"/>
</dbReference>
<dbReference type="Pfam" id="PF02897">
    <property type="entry name" value="Peptidase_S9_N"/>
    <property type="match status" value="1"/>
</dbReference>
<evidence type="ECO:0000256" key="1">
    <source>
        <dbReference type="ARBA" id="ARBA00022670"/>
    </source>
</evidence>
<evidence type="ECO:0000259" key="6">
    <source>
        <dbReference type="Pfam" id="PF02897"/>
    </source>
</evidence>
<evidence type="ECO:0000256" key="2">
    <source>
        <dbReference type="ARBA" id="ARBA00022801"/>
    </source>
</evidence>
<evidence type="ECO:0000313" key="8">
    <source>
        <dbReference type="Proteomes" id="UP000288587"/>
    </source>
</evidence>
<dbReference type="Gene3D" id="3.40.50.1820">
    <property type="entry name" value="alpha/beta hydrolase"/>
    <property type="match status" value="1"/>
</dbReference>
<keyword evidence="4" id="KW-0732">Signal</keyword>
<dbReference type="RefSeq" id="WP_127683939.1">
    <property type="nucleotide sequence ID" value="NZ_SACM01000005.1"/>
</dbReference>
<dbReference type="Pfam" id="PF00326">
    <property type="entry name" value="Peptidase_S9"/>
    <property type="match status" value="1"/>
</dbReference>
<protein>
    <submittedName>
        <fullName evidence="7">S9 family peptidase</fullName>
    </submittedName>
</protein>
<evidence type="ECO:0000259" key="5">
    <source>
        <dbReference type="Pfam" id="PF00326"/>
    </source>
</evidence>
<name>A0A3S2XRK6_9BURK</name>
<dbReference type="InterPro" id="IPR002470">
    <property type="entry name" value="Peptidase_S9A"/>
</dbReference>
<dbReference type="GO" id="GO:0006508">
    <property type="term" value="P:proteolysis"/>
    <property type="evidence" value="ECO:0007669"/>
    <property type="project" value="UniProtKB-KW"/>
</dbReference>
<dbReference type="SUPFAM" id="SSF53474">
    <property type="entry name" value="alpha/beta-Hydrolases"/>
    <property type="match status" value="1"/>
</dbReference>
<dbReference type="GO" id="GO:0004252">
    <property type="term" value="F:serine-type endopeptidase activity"/>
    <property type="evidence" value="ECO:0007669"/>
    <property type="project" value="InterPro"/>
</dbReference>
<evidence type="ECO:0000313" key="7">
    <source>
        <dbReference type="EMBL" id="RVT82958.1"/>
    </source>
</evidence>
<gene>
    <name evidence="7" type="ORF">EOD73_15460</name>
</gene>
<dbReference type="PANTHER" id="PTHR42881:SF13">
    <property type="entry name" value="PROLYL ENDOPEPTIDASE"/>
    <property type="match status" value="1"/>
</dbReference>
<keyword evidence="3" id="KW-0720">Serine protease</keyword>